<reference evidence="9 10" key="1">
    <citation type="submission" date="2024-03" db="EMBL/GenBank/DDBJ databases">
        <title>Mouse gut bacterial collection (mGBC) of GemPharmatech.</title>
        <authorList>
            <person name="He Y."/>
            <person name="Dong L."/>
            <person name="Wu D."/>
            <person name="Gao X."/>
            <person name="Lin Z."/>
        </authorList>
    </citation>
    <scope>NUCLEOTIDE SEQUENCE [LARGE SCALE GENOMIC DNA]</scope>
    <source>
        <strain evidence="9 10">15-30</strain>
    </source>
</reference>
<dbReference type="PANTHER" id="PTHR24421">
    <property type="entry name" value="NITRATE/NITRITE SENSOR PROTEIN NARX-RELATED"/>
    <property type="match status" value="1"/>
</dbReference>
<feature type="transmembrane region" description="Helical" evidence="7">
    <location>
        <begin position="59"/>
        <end position="79"/>
    </location>
</feature>
<evidence type="ECO:0000256" key="3">
    <source>
        <dbReference type="ARBA" id="ARBA00022679"/>
    </source>
</evidence>
<proteinExistence type="predicted"/>
<feature type="transmembrane region" description="Helical" evidence="7">
    <location>
        <begin position="109"/>
        <end position="131"/>
    </location>
</feature>
<evidence type="ECO:0000313" key="9">
    <source>
        <dbReference type="EMBL" id="MEY8663170.1"/>
    </source>
</evidence>
<feature type="transmembrane region" description="Helical" evidence="7">
    <location>
        <begin position="137"/>
        <end position="157"/>
    </location>
</feature>
<protein>
    <recommendedName>
        <fullName evidence="2">histidine kinase</fullName>
        <ecNumber evidence="2">2.7.13.3</ecNumber>
    </recommendedName>
</protein>
<evidence type="ECO:0000256" key="1">
    <source>
        <dbReference type="ARBA" id="ARBA00000085"/>
    </source>
</evidence>
<keyword evidence="10" id="KW-1185">Reference proteome</keyword>
<comment type="catalytic activity">
    <reaction evidence="1">
        <text>ATP + protein L-histidine = ADP + protein N-phospho-L-histidine.</text>
        <dbReference type="EC" id="2.7.13.3"/>
    </reaction>
</comment>
<dbReference type="RefSeq" id="WP_369943275.1">
    <property type="nucleotide sequence ID" value="NZ_JBCLUF010000051.1"/>
</dbReference>
<dbReference type="SUPFAM" id="SSF55874">
    <property type="entry name" value="ATPase domain of HSP90 chaperone/DNA topoisomerase II/histidine kinase"/>
    <property type="match status" value="1"/>
</dbReference>
<keyword evidence="7" id="KW-0472">Membrane</keyword>
<keyword evidence="3" id="KW-0808">Transferase</keyword>
<evidence type="ECO:0000256" key="2">
    <source>
        <dbReference type="ARBA" id="ARBA00012438"/>
    </source>
</evidence>
<feature type="coiled-coil region" evidence="6">
    <location>
        <begin position="244"/>
        <end position="271"/>
    </location>
</feature>
<dbReference type="InterPro" id="IPR056374">
    <property type="entry name" value="DesK/YvfT_N"/>
</dbReference>
<organism evidence="9 10">
    <name type="scientific">Ligilactobacillus faecis</name>
    <dbReference type="NCBI Taxonomy" id="762833"/>
    <lineage>
        <taxon>Bacteria</taxon>
        <taxon>Bacillati</taxon>
        <taxon>Bacillota</taxon>
        <taxon>Bacilli</taxon>
        <taxon>Lactobacillales</taxon>
        <taxon>Lactobacillaceae</taxon>
        <taxon>Ligilactobacillus</taxon>
    </lineage>
</organism>
<dbReference type="CDD" id="cd16917">
    <property type="entry name" value="HATPase_UhpB-NarQ-NarX-like"/>
    <property type="match status" value="1"/>
</dbReference>
<dbReference type="InterPro" id="IPR011712">
    <property type="entry name" value="Sig_transdc_His_kin_sub3_dim/P"/>
</dbReference>
<keyword evidence="5" id="KW-0902">Two-component regulatory system</keyword>
<dbReference type="Pfam" id="PF23540">
    <property type="entry name" value="DesK_N"/>
    <property type="match status" value="1"/>
</dbReference>
<evidence type="ECO:0000313" key="10">
    <source>
        <dbReference type="Proteomes" id="UP001565236"/>
    </source>
</evidence>
<evidence type="ECO:0000259" key="8">
    <source>
        <dbReference type="SMART" id="SM00387"/>
    </source>
</evidence>
<feature type="domain" description="Histidine kinase/HSP90-like ATPase" evidence="8">
    <location>
        <begin position="279"/>
        <end position="367"/>
    </location>
</feature>
<name>A0ABV4DRS3_9LACO</name>
<dbReference type="Proteomes" id="UP001565236">
    <property type="component" value="Unassembled WGS sequence"/>
</dbReference>
<feature type="transmembrane region" description="Helical" evidence="7">
    <location>
        <begin position="85"/>
        <end position="102"/>
    </location>
</feature>
<dbReference type="InterPro" id="IPR036890">
    <property type="entry name" value="HATPase_C_sf"/>
</dbReference>
<accession>A0ABV4DRS3</accession>
<dbReference type="SMART" id="SM00387">
    <property type="entry name" value="HATPase_c"/>
    <property type="match status" value="1"/>
</dbReference>
<evidence type="ECO:0000256" key="5">
    <source>
        <dbReference type="ARBA" id="ARBA00023012"/>
    </source>
</evidence>
<dbReference type="InterPro" id="IPR050482">
    <property type="entry name" value="Sensor_HK_TwoCompSys"/>
</dbReference>
<keyword evidence="4 9" id="KW-0418">Kinase</keyword>
<comment type="caution">
    <text evidence="9">The sequence shown here is derived from an EMBL/GenBank/DDBJ whole genome shotgun (WGS) entry which is preliminary data.</text>
</comment>
<evidence type="ECO:0000256" key="7">
    <source>
        <dbReference type="SAM" id="Phobius"/>
    </source>
</evidence>
<dbReference type="GO" id="GO:0016301">
    <property type="term" value="F:kinase activity"/>
    <property type="evidence" value="ECO:0007669"/>
    <property type="project" value="UniProtKB-KW"/>
</dbReference>
<dbReference type="Gene3D" id="1.20.5.1930">
    <property type="match status" value="1"/>
</dbReference>
<gene>
    <name evidence="9" type="ORF">AALT52_09875</name>
</gene>
<evidence type="ECO:0000256" key="4">
    <source>
        <dbReference type="ARBA" id="ARBA00022777"/>
    </source>
</evidence>
<dbReference type="InterPro" id="IPR003594">
    <property type="entry name" value="HATPase_dom"/>
</dbReference>
<keyword evidence="6" id="KW-0175">Coiled coil</keyword>
<dbReference type="EMBL" id="JBCLUF010000051">
    <property type="protein sequence ID" value="MEY8663170.1"/>
    <property type="molecule type" value="Genomic_DNA"/>
</dbReference>
<dbReference type="Pfam" id="PF07730">
    <property type="entry name" value="HisKA_3"/>
    <property type="match status" value="1"/>
</dbReference>
<feature type="coiled-coil region" evidence="6">
    <location>
        <begin position="157"/>
        <end position="187"/>
    </location>
</feature>
<feature type="transmembrane region" description="Helical" evidence="7">
    <location>
        <begin position="20"/>
        <end position="38"/>
    </location>
</feature>
<evidence type="ECO:0000256" key="6">
    <source>
        <dbReference type="SAM" id="Coils"/>
    </source>
</evidence>
<sequence>MKKFLRTHLLFPEYLGLAPYFWLLFLLPVFSLIGELTGSERYFWYGLLFFYTKVYRDSFMTAKNFCLRVVVQLVIDLIFVWRFNYIYLFIFTSFLIGSFPLAKVQFRRLLGLFYMFLALGLGIVFYGLWSVKANIDIFDLVLMILAPAMPVLASRSLGEKQEQKRNLQNENQRLRLLAAERDRIAQALHDDLGQSFSLLALKAELAQKLLEIDPVKTQIQLEQIATEARKNLDIVRQIVHDLKYETLGQILDETSDKLKQAEIKLIVENAEDVVLWEVEIQQTIAAVINEAVTNTIRYSQASFFKISFAEDALNYLVILKDNGIGFDTRQASFGITGIKQRVTKIGGTSTFTTENGTLITLVFPKQKGLVTK</sequence>
<dbReference type="Gene3D" id="3.30.565.10">
    <property type="entry name" value="Histidine kinase-like ATPase, C-terminal domain"/>
    <property type="match status" value="1"/>
</dbReference>
<keyword evidence="7" id="KW-1133">Transmembrane helix</keyword>
<keyword evidence="7" id="KW-0812">Transmembrane</keyword>
<dbReference type="EC" id="2.7.13.3" evidence="2"/>